<comment type="caution">
    <text evidence="1">The sequence shown here is derived from an EMBL/GenBank/DDBJ whole genome shotgun (WGS) entry which is preliminary data.</text>
</comment>
<accession>A0ABV1GWF7</accession>
<dbReference type="SUPFAM" id="SSF101898">
    <property type="entry name" value="NHL repeat"/>
    <property type="match status" value="1"/>
</dbReference>
<sequence>MKKYLSMICCLGALLTAGCSDDKTGEEEGPTGEAKLTAFSFKAENNPDYLVKDYTGTISGTAISVKVPADTDLSALVATFETADGESKVTVNGTPQVSGTTANDFSDPVDYLVSLGKKNALYTVTVSELPEAVWTKVTEWEQTVNDFRLEIDPTDDQPALVVNADGTTSAEDVAIFAKVSNGKFQPDTVAARRTSMPAFGFSASGKPYIFYYDPVSSVAKGFIATRTGTSWTEECTDIDRPTTVGPTIGSVGERMFAFTMNRTAGVLGERFVNITEYNNGWNKNQSIAGRTSGRAYSVIARNVGNAMYVLVHNPAETASNTPHSVSIYKFENNMWSTIIEAYVKPNEAGDSYVPIDLTNHDLAVDKDGNIYLGISYNLTPQVVKFDSSSKDFNLVATVFPKWHSRANYCRVAVSPIGILYVAYKDADNHLFATSLDNKTKDWKTAVQLSTEAVDGFEFKFAENGTAYLAYNVDAEKVEGEIVSPAKIHLYKLATAE</sequence>
<dbReference type="Gene3D" id="2.60.40.2340">
    <property type="match status" value="1"/>
</dbReference>
<protein>
    <recommendedName>
        <fullName evidence="3">Lipoprotein</fullName>
    </recommendedName>
</protein>
<dbReference type="RefSeq" id="WP_349094084.1">
    <property type="nucleotide sequence ID" value="NZ_JBBMFL010000006.1"/>
</dbReference>
<evidence type="ECO:0000313" key="1">
    <source>
        <dbReference type="EMBL" id="MEQ2544738.1"/>
    </source>
</evidence>
<evidence type="ECO:0008006" key="3">
    <source>
        <dbReference type="Google" id="ProtNLM"/>
    </source>
</evidence>
<name>A0ABV1GWF7_9BACT</name>
<reference evidence="1 2" key="1">
    <citation type="submission" date="2024-03" db="EMBL/GenBank/DDBJ databases">
        <title>Human intestinal bacterial collection.</title>
        <authorList>
            <person name="Pauvert C."/>
            <person name="Hitch T.C.A."/>
            <person name="Clavel T."/>
        </authorList>
    </citation>
    <scope>NUCLEOTIDE SEQUENCE [LARGE SCALE GENOMIC DNA]</scope>
    <source>
        <strain evidence="1 2">CLA-KB-H122</strain>
    </source>
</reference>
<organism evidence="1 2">
    <name type="scientific">Alistipes intestinihominis</name>
    <dbReference type="NCBI Taxonomy" id="3133172"/>
    <lineage>
        <taxon>Bacteria</taxon>
        <taxon>Pseudomonadati</taxon>
        <taxon>Bacteroidota</taxon>
        <taxon>Bacteroidia</taxon>
        <taxon>Bacteroidales</taxon>
        <taxon>Rikenellaceae</taxon>
        <taxon>Alistipes</taxon>
    </lineage>
</organism>
<evidence type="ECO:0000313" key="2">
    <source>
        <dbReference type="Proteomes" id="UP001460202"/>
    </source>
</evidence>
<proteinExistence type="predicted"/>
<keyword evidence="2" id="KW-1185">Reference proteome</keyword>
<dbReference type="PROSITE" id="PS51257">
    <property type="entry name" value="PROKAR_LIPOPROTEIN"/>
    <property type="match status" value="1"/>
</dbReference>
<gene>
    <name evidence="1" type="ORF">WMO46_07225</name>
</gene>
<dbReference type="Proteomes" id="UP001460202">
    <property type="component" value="Unassembled WGS sequence"/>
</dbReference>
<dbReference type="EMBL" id="JBBMFL010000006">
    <property type="protein sequence ID" value="MEQ2544738.1"/>
    <property type="molecule type" value="Genomic_DNA"/>
</dbReference>